<dbReference type="EMBL" id="CP041690">
    <property type="protein sequence ID" value="QEE22464.1"/>
    <property type="molecule type" value="Genomic_DNA"/>
</dbReference>
<accession>A0A5B9DW07</accession>
<evidence type="ECO:0000313" key="4">
    <source>
        <dbReference type="Proteomes" id="UP000321062"/>
    </source>
</evidence>
<dbReference type="Gene3D" id="3.30.530.20">
    <property type="match status" value="1"/>
</dbReference>
<dbReference type="AlphaFoldDB" id="A0A5B9DW07"/>
<name>A0A5B9DW07_9HYPH</name>
<evidence type="ECO:0000313" key="3">
    <source>
        <dbReference type="EMBL" id="QEE22464.1"/>
    </source>
</evidence>
<organism evidence="3 4">
    <name type="scientific">Paradevosia tibetensis</name>
    <dbReference type="NCBI Taxonomy" id="1447062"/>
    <lineage>
        <taxon>Bacteria</taxon>
        <taxon>Pseudomonadati</taxon>
        <taxon>Pseudomonadota</taxon>
        <taxon>Alphaproteobacteria</taxon>
        <taxon>Hyphomicrobiales</taxon>
        <taxon>Devosiaceae</taxon>
        <taxon>Paradevosia</taxon>
    </lineage>
</organism>
<dbReference type="Proteomes" id="UP000321062">
    <property type="component" value="Chromosome"/>
</dbReference>
<gene>
    <name evidence="3" type="ORF">FNA67_20860</name>
</gene>
<dbReference type="SUPFAM" id="SSF55961">
    <property type="entry name" value="Bet v1-like"/>
    <property type="match status" value="1"/>
</dbReference>
<sequence length="154" mass="17335">MSGTIEAKVTQRFAVPPERVMEAWLDPVSVREWMAASLRSAGLSGEMGRVEIDARVGGRFAFSDFRADREAVSWGEYRTLDMPSKLAFTWWTSPEEEEADTSLVTLILEPAGTGCVATLFHEMDAVWEPYRARTERGWERMLAALAQWLEQSGS</sequence>
<evidence type="ECO:0000259" key="2">
    <source>
        <dbReference type="Pfam" id="PF08327"/>
    </source>
</evidence>
<dbReference type="CDD" id="cd07814">
    <property type="entry name" value="SRPBCC_CalC_Aha1-like"/>
    <property type="match status" value="1"/>
</dbReference>
<protein>
    <submittedName>
        <fullName evidence="3">SRPBCC domain-containing protein</fullName>
    </submittedName>
</protein>
<feature type="domain" description="Activator of Hsp90 ATPase homologue 1/2-like C-terminal" evidence="2">
    <location>
        <begin position="15"/>
        <end position="150"/>
    </location>
</feature>
<keyword evidence="4" id="KW-1185">Reference proteome</keyword>
<evidence type="ECO:0000256" key="1">
    <source>
        <dbReference type="ARBA" id="ARBA00006817"/>
    </source>
</evidence>
<dbReference type="KEGG" id="yti:FNA67_20860"/>
<dbReference type="InterPro" id="IPR023393">
    <property type="entry name" value="START-like_dom_sf"/>
</dbReference>
<dbReference type="Pfam" id="PF08327">
    <property type="entry name" value="AHSA1"/>
    <property type="match status" value="1"/>
</dbReference>
<reference evidence="3 4" key="1">
    <citation type="journal article" date="2015" name="Int. J. Syst. Evol. Microbiol.">
        <title>Youhaiella tibetensis gen. nov., sp. nov., isolated from subsurface sediment.</title>
        <authorList>
            <person name="Wang Y.X."/>
            <person name="Huang F.Q."/>
            <person name="Nogi Y."/>
            <person name="Pang S.J."/>
            <person name="Wang P.K."/>
            <person name="Lv J."/>
        </authorList>
    </citation>
    <scope>NUCLEOTIDE SEQUENCE [LARGE SCALE GENOMIC DNA]</scope>
    <source>
        <strain evidence="4">fig4</strain>
    </source>
</reference>
<dbReference type="InterPro" id="IPR013538">
    <property type="entry name" value="ASHA1/2-like_C"/>
</dbReference>
<comment type="similarity">
    <text evidence="1">Belongs to the AHA1 family.</text>
</comment>
<dbReference type="RefSeq" id="WP_049706983.1">
    <property type="nucleotide sequence ID" value="NZ_BMFM01000001.1"/>
</dbReference>
<proteinExistence type="inferred from homology"/>
<dbReference type="OrthoDB" id="9805228at2"/>